<gene>
    <name evidence="12" type="ORF">CUN59_19860</name>
</gene>
<dbReference type="InterPro" id="IPR044698">
    <property type="entry name" value="VKOR/LTO1"/>
</dbReference>
<dbReference type="Proteomes" id="UP000239589">
    <property type="component" value="Unassembled WGS sequence"/>
</dbReference>
<evidence type="ECO:0000256" key="1">
    <source>
        <dbReference type="ARBA" id="ARBA00004141"/>
    </source>
</evidence>
<evidence type="ECO:0000256" key="7">
    <source>
        <dbReference type="ARBA" id="ARBA00023136"/>
    </source>
</evidence>
<comment type="similarity">
    <text evidence="2">Belongs to the VKOR family.</text>
</comment>
<dbReference type="OrthoDB" id="185994at2"/>
<proteinExistence type="inferred from homology"/>
<dbReference type="AlphaFoldDB" id="A0A2S6CPG3"/>
<dbReference type="InterPro" id="IPR038354">
    <property type="entry name" value="VKOR_sf"/>
</dbReference>
<evidence type="ECO:0000256" key="9">
    <source>
        <dbReference type="ARBA" id="ARBA00023284"/>
    </source>
</evidence>
<protein>
    <recommendedName>
        <fullName evidence="11">Thioredoxin domain-containing protein</fullName>
    </recommendedName>
</protein>
<dbReference type="CDD" id="cd12916">
    <property type="entry name" value="VKOR_1"/>
    <property type="match status" value="1"/>
</dbReference>
<dbReference type="GO" id="GO:0016491">
    <property type="term" value="F:oxidoreductase activity"/>
    <property type="evidence" value="ECO:0007669"/>
    <property type="project" value="UniProtKB-KW"/>
</dbReference>
<evidence type="ECO:0000256" key="10">
    <source>
        <dbReference type="SAM" id="Phobius"/>
    </source>
</evidence>
<accession>A0A2S6CPG3</accession>
<dbReference type="PANTHER" id="PTHR34573">
    <property type="entry name" value="VKC DOMAIN-CONTAINING PROTEIN"/>
    <property type="match status" value="1"/>
</dbReference>
<organism evidence="12 13">
    <name type="scientific">Cuspidothrix issatschenkoi CHARLIE-1</name>
    <dbReference type="NCBI Taxonomy" id="2052836"/>
    <lineage>
        <taxon>Bacteria</taxon>
        <taxon>Bacillati</taxon>
        <taxon>Cyanobacteriota</taxon>
        <taxon>Cyanophyceae</taxon>
        <taxon>Nostocales</taxon>
        <taxon>Aphanizomenonaceae</taxon>
        <taxon>Cuspidothrix</taxon>
    </lineage>
</organism>
<evidence type="ECO:0000256" key="4">
    <source>
        <dbReference type="ARBA" id="ARBA00022719"/>
    </source>
</evidence>
<dbReference type="GO" id="GO:0016020">
    <property type="term" value="C:membrane"/>
    <property type="evidence" value="ECO:0007669"/>
    <property type="project" value="UniProtKB-SubCell"/>
</dbReference>
<evidence type="ECO:0000256" key="2">
    <source>
        <dbReference type="ARBA" id="ARBA00006214"/>
    </source>
</evidence>
<dbReference type="InterPro" id="IPR036249">
    <property type="entry name" value="Thioredoxin-like_sf"/>
</dbReference>
<comment type="caution">
    <text evidence="12">The sequence shown here is derived from an EMBL/GenBank/DDBJ whole genome shotgun (WGS) entry which is preliminary data.</text>
</comment>
<evidence type="ECO:0000256" key="6">
    <source>
        <dbReference type="ARBA" id="ARBA00023002"/>
    </source>
</evidence>
<dbReference type="SUPFAM" id="SSF52833">
    <property type="entry name" value="Thioredoxin-like"/>
    <property type="match status" value="1"/>
</dbReference>
<keyword evidence="5 10" id="KW-1133">Transmembrane helix</keyword>
<dbReference type="InterPro" id="IPR013766">
    <property type="entry name" value="Thioredoxin_domain"/>
</dbReference>
<evidence type="ECO:0000313" key="13">
    <source>
        <dbReference type="Proteomes" id="UP000239589"/>
    </source>
</evidence>
<evidence type="ECO:0000256" key="3">
    <source>
        <dbReference type="ARBA" id="ARBA00022692"/>
    </source>
</evidence>
<evidence type="ECO:0000313" key="12">
    <source>
        <dbReference type="EMBL" id="PPJ61643.1"/>
    </source>
</evidence>
<keyword evidence="13" id="KW-1185">Reference proteome</keyword>
<keyword evidence="6" id="KW-0560">Oxidoreductase</keyword>
<name>A0A2S6CPG3_9CYAN</name>
<reference evidence="12 13" key="1">
    <citation type="submission" date="2018-02" db="EMBL/GenBank/DDBJ databases">
        <title>Discovery of a pederin family compound in a non-symbiotic bloom-forming cyanobacterium.</title>
        <authorList>
            <person name="Kust A."/>
            <person name="Mares J."/>
            <person name="Jokela J."/>
            <person name="Urajova P."/>
            <person name="Hajek J."/>
            <person name="Saurav K."/>
            <person name="Voracova K."/>
            <person name="Fewer D.P."/>
            <person name="Haapaniemi E."/>
            <person name="Permi P."/>
            <person name="Rehakova K."/>
            <person name="Sivonen K."/>
            <person name="Hrouzek P."/>
        </authorList>
    </citation>
    <scope>NUCLEOTIDE SEQUENCE [LARGE SCALE GENOMIC DNA]</scope>
    <source>
        <strain evidence="12 13">CHARLIE-1</strain>
    </source>
</reference>
<evidence type="ECO:0000256" key="8">
    <source>
        <dbReference type="ARBA" id="ARBA00023157"/>
    </source>
</evidence>
<dbReference type="PROSITE" id="PS51352">
    <property type="entry name" value="THIOREDOXIN_2"/>
    <property type="match status" value="1"/>
</dbReference>
<dbReference type="Pfam" id="PF07884">
    <property type="entry name" value="VKOR"/>
    <property type="match status" value="1"/>
</dbReference>
<evidence type="ECO:0000259" key="11">
    <source>
        <dbReference type="PROSITE" id="PS51352"/>
    </source>
</evidence>
<feature type="transmembrane region" description="Helical" evidence="10">
    <location>
        <begin position="105"/>
        <end position="128"/>
    </location>
</feature>
<feature type="transmembrane region" description="Helical" evidence="10">
    <location>
        <begin position="162"/>
        <end position="184"/>
    </location>
</feature>
<keyword evidence="4" id="KW-0874">Quinone</keyword>
<keyword evidence="3 10" id="KW-0812">Transmembrane</keyword>
<dbReference type="InterPro" id="IPR012932">
    <property type="entry name" value="VKOR"/>
</dbReference>
<dbReference type="SMART" id="SM00756">
    <property type="entry name" value="VKc"/>
    <property type="match status" value="1"/>
</dbReference>
<feature type="transmembrane region" description="Helical" evidence="10">
    <location>
        <begin position="69"/>
        <end position="90"/>
    </location>
</feature>
<keyword evidence="7 10" id="KW-0472">Membrane</keyword>
<dbReference type="RefSeq" id="WP_104389452.1">
    <property type="nucleotide sequence ID" value="NZ_PGEM01000196.1"/>
</dbReference>
<comment type="subcellular location">
    <subcellularLocation>
        <location evidence="1">Membrane</location>
        <topology evidence="1">Multi-pass membrane protein</topology>
    </subcellularLocation>
</comment>
<dbReference type="Gene3D" id="3.40.30.10">
    <property type="entry name" value="Glutaredoxin"/>
    <property type="match status" value="1"/>
</dbReference>
<dbReference type="Gene3D" id="1.20.1440.130">
    <property type="entry name" value="VKOR domain"/>
    <property type="match status" value="1"/>
</dbReference>
<feature type="transmembrane region" description="Helical" evidence="10">
    <location>
        <begin position="135"/>
        <end position="156"/>
    </location>
</feature>
<keyword evidence="8" id="KW-1015">Disulfide bond</keyword>
<sequence length="328" mass="35875">MIRRRSTPGIYKWSRPAIGAIAGLGILNTGYLTFEKLTGGSPLCTTPEKVKSCADVLSSPWGTVFGQPLALFGLLAYIGMFILALAPLALNSVEGDKNRNQIENLSWWLLLVGAIAMTVFSGYLMYILAFQLKALCWYCIASAFFALSMLTLTLLGRDWEDIGQIFFIAVIVVMVTLIGTLGAYSGINYDGTIGSTDKPRQITAFTSQEQPNPEFGWEITTTSGEAEIALAQHLVKAGAKEYVAYWCPHCHEQKLLFGKEAYKIISDNIGVECAGNSPKGKPELCTAANIQGFPTWIINGKSYSGVQNLDELAKITGYTGPKNFKYFR</sequence>
<dbReference type="PANTHER" id="PTHR34573:SF1">
    <property type="entry name" value="VITAMIN K EPOXIDE REDUCTASE DOMAIN-CONTAINING PROTEIN"/>
    <property type="match status" value="1"/>
</dbReference>
<evidence type="ECO:0000256" key="5">
    <source>
        <dbReference type="ARBA" id="ARBA00022989"/>
    </source>
</evidence>
<dbReference type="GO" id="GO:0048038">
    <property type="term" value="F:quinone binding"/>
    <property type="evidence" value="ECO:0007669"/>
    <property type="project" value="UniProtKB-KW"/>
</dbReference>
<keyword evidence="9" id="KW-0676">Redox-active center</keyword>
<dbReference type="EMBL" id="PGEM01000196">
    <property type="protein sequence ID" value="PPJ61643.1"/>
    <property type="molecule type" value="Genomic_DNA"/>
</dbReference>
<feature type="domain" description="Thioredoxin" evidence="11">
    <location>
        <begin position="206"/>
        <end position="328"/>
    </location>
</feature>